<dbReference type="AlphaFoldDB" id="A0A1Q2KZ29"/>
<evidence type="ECO:0000313" key="1">
    <source>
        <dbReference type="EMBL" id="AQQ52892.1"/>
    </source>
</evidence>
<dbReference type="EMBL" id="CP019640">
    <property type="protein sequence ID" value="AQQ52892.1"/>
    <property type="molecule type" value="Genomic_DNA"/>
</dbReference>
<dbReference type="PANTHER" id="PTHR32432:SF3">
    <property type="entry name" value="ETHANOLAMINE UTILIZATION PROTEIN EUTJ"/>
    <property type="match status" value="1"/>
</dbReference>
<evidence type="ECO:0000313" key="2">
    <source>
        <dbReference type="Proteomes" id="UP000188184"/>
    </source>
</evidence>
<dbReference type="KEGG" id="pmar:B0X71_07180"/>
<proteinExistence type="predicted"/>
<dbReference type="InterPro" id="IPR005883">
    <property type="entry name" value="PilM"/>
</dbReference>
<dbReference type="Pfam" id="PF11104">
    <property type="entry name" value="PilM_2"/>
    <property type="match status" value="1"/>
</dbReference>
<organism evidence="1 2">
    <name type="scientific">Planococcus lenghuensis</name>
    <dbReference type="NCBI Taxonomy" id="2213202"/>
    <lineage>
        <taxon>Bacteria</taxon>
        <taxon>Bacillati</taxon>
        <taxon>Bacillota</taxon>
        <taxon>Bacilli</taxon>
        <taxon>Bacillales</taxon>
        <taxon>Caryophanaceae</taxon>
        <taxon>Planococcus</taxon>
    </lineage>
</organism>
<accession>A0A1Q2KZ29</accession>
<dbReference type="OrthoDB" id="2690797at2"/>
<gene>
    <name evidence="1" type="ORF">B0X71_07180</name>
</gene>
<dbReference type="Proteomes" id="UP000188184">
    <property type="component" value="Chromosome"/>
</dbReference>
<dbReference type="RefSeq" id="WP_077588774.1">
    <property type="nucleotide sequence ID" value="NZ_CP019640.1"/>
</dbReference>
<keyword evidence="2" id="KW-1185">Reference proteome</keyword>
<reference evidence="1 2" key="1">
    <citation type="submission" date="2017-02" db="EMBL/GenBank/DDBJ databases">
        <title>The complete genomic sequence of a novel cold adapted crude oil-degrading bacterium Planococcus qaidamina Y42.</title>
        <authorList>
            <person name="Yang R."/>
        </authorList>
    </citation>
    <scope>NUCLEOTIDE SEQUENCE [LARGE SCALE GENOMIC DNA]</scope>
    <source>
        <strain evidence="1 2">Y42</strain>
    </source>
</reference>
<dbReference type="InterPro" id="IPR050696">
    <property type="entry name" value="FtsA/MreB"/>
</dbReference>
<dbReference type="PANTHER" id="PTHR32432">
    <property type="entry name" value="CELL DIVISION PROTEIN FTSA-RELATED"/>
    <property type="match status" value="1"/>
</dbReference>
<sequence>MKLAPSFLNRRTRVMTVTIEEDAVRCVELRAASPLQLDFADEIMLPLGTIENGKVIDPEALASVLDEAVVQWKLSKKFVRFLAPDEFVVIRKVPYPHDVQTDELKGYFFIEIGSTLHLPFDDPAFDVVPYKTDGESPEAIIIASKESVLKQYEDSLSKSKMKPLVADISPLALYRLAYMQHDFSADEHVMLLDVYKDSVTVSIFNGHYPLFMRHVDFSKEMVTGEQEKVALINTEAEKIANFYRYNMQNGEMGVSKIVTNGEFEDWQAFQQLMEQRFSVPVMPIVLKPIPSDTEQAVPARFNRAIGLALKEV</sequence>
<protein>
    <submittedName>
        <fullName evidence="1">Pilus assembly protein PilM</fullName>
    </submittedName>
</protein>
<dbReference type="Gene3D" id="3.30.420.40">
    <property type="match status" value="1"/>
</dbReference>
<name>A0A1Q2KZ29_9BACL</name>